<name>K1T6I2_9ZZZZ</name>
<accession>K1T6I2</accession>
<proteinExistence type="predicted"/>
<reference evidence="1" key="1">
    <citation type="journal article" date="2013" name="Environ. Microbiol.">
        <title>Microbiota from the distal guts of lean and obese adolescents exhibit partial functional redundancy besides clear differences in community structure.</title>
        <authorList>
            <person name="Ferrer M."/>
            <person name="Ruiz A."/>
            <person name="Lanza F."/>
            <person name="Haange S.B."/>
            <person name="Oberbach A."/>
            <person name="Till H."/>
            <person name="Bargiela R."/>
            <person name="Campoy C."/>
            <person name="Segura M.T."/>
            <person name="Richter M."/>
            <person name="von Bergen M."/>
            <person name="Seifert J."/>
            <person name="Suarez A."/>
        </authorList>
    </citation>
    <scope>NUCLEOTIDE SEQUENCE</scope>
</reference>
<feature type="non-terminal residue" evidence="1">
    <location>
        <position position="103"/>
    </location>
</feature>
<comment type="caution">
    <text evidence="1">The sequence shown here is derived from an EMBL/GenBank/DDBJ whole genome shotgun (WGS) entry which is preliminary data.</text>
</comment>
<gene>
    <name evidence="1" type="ORF">LEA_08645</name>
</gene>
<dbReference type="AlphaFoldDB" id="K1T6I2"/>
<evidence type="ECO:0000313" key="1">
    <source>
        <dbReference type="EMBL" id="EKC68722.1"/>
    </source>
</evidence>
<dbReference type="EMBL" id="AJWY01005769">
    <property type="protein sequence ID" value="EKC68722.1"/>
    <property type="molecule type" value="Genomic_DNA"/>
</dbReference>
<protein>
    <submittedName>
        <fullName evidence="1">Uncharacterized protein</fullName>
    </submittedName>
</protein>
<organism evidence="1">
    <name type="scientific">human gut metagenome</name>
    <dbReference type="NCBI Taxonomy" id="408170"/>
    <lineage>
        <taxon>unclassified sequences</taxon>
        <taxon>metagenomes</taxon>
        <taxon>organismal metagenomes</taxon>
    </lineage>
</organism>
<sequence length="103" mass="12052">MEQPMRCKTLTAIYKNEISTLKKLYEIDFLIHKSVRIHIEQFTVRKIEIDFTSEQLVDDLIAVLTKVERLLMLFDGYFMNLISIEFQDSAGCVPPNLKECAEH</sequence>